<protein>
    <recommendedName>
        <fullName evidence="1">DUF4183 domain-containing protein</fullName>
    </recommendedName>
</protein>
<evidence type="ECO:0000313" key="2">
    <source>
        <dbReference type="EMBL" id="GER71189.1"/>
    </source>
</evidence>
<organism evidence="2 3">
    <name type="scientific">Weizmannia acidilactici</name>
    <dbReference type="NCBI Taxonomy" id="2607726"/>
    <lineage>
        <taxon>Bacteria</taxon>
        <taxon>Bacillati</taxon>
        <taxon>Bacillota</taxon>
        <taxon>Bacilli</taxon>
        <taxon>Bacillales</taxon>
        <taxon>Bacillaceae</taxon>
        <taxon>Heyndrickxia</taxon>
    </lineage>
</organism>
<proteinExistence type="predicted"/>
<gene>
    <name evidence="2" type="ORF">BpJC7_24920</name>
</gene>
<name>A0A5J4JIU1_9BACI</name>
<comment type="caution">
    <text evidence="2">The sequence shown here is derived from an EMBL/GenBank/DDBJ whole genome shotgun (WGS) entry which is preliminary data.</text>
</comment>
<keyword evidence="3" id="KW-1185">Reference proteome</keyword>
<dbReference type="AlphaFoldDB" id="A0A5J4JIU1"/>
<sequence>MKVDSKIPPNSPVLFNFPKIKQQNNFIIPLKVSIFEYFTISDGCKRTYMEEDALTGYGSQRILDQESVSYTNLFINGVLQPSNSYQVSKGKLILLTDDIPLKGAPIILQMVKI</sequence>
<feature type="domain" description="DUF4183" evidence="1">
    <location>
        <begin position="39"/>
        <end position="110"/>
    </location>
</feature>
<dbReference type="EMBL" id="BKZQ01000039">
    <property type="protein sequence ID" value="GER71189.1"/>
    <property type="molecule type" value="Genomic_DNA"/>
</dbReference>
<reference evidence="2 3" key="1">
    <citation type="submission" date="2019-09" db="EMBL/GenBank/DDBJ databases">
        <title>Draft genome sequence of Bacillus sp. JC-7.</title>
        <authorList>
            <person name="Tanaka N."/>
            <person name="Shiwa Y."/>
            <person name="Fujita N."/>
            <person name="Tanasupawat S."/>
        </authorList>
    </citation>
    <scope>NUCLEOTIDE SEQUENCE [LARGE SCALE GENOMIC DNA]</scope>
    <source>
        <strain evidence="2 3">JC-7</strain>
    </source>
</reference>
<accession>A0A5J4JIU1</accession>
<dbReference type="InterPro" id="IPR025237">
    <property type="entry name" value="DUF4183"/>
</dbReference>
<dbReference type="Pfam" id="PF13799">
    <property type="entry name" value="DUF4183"/>
    <property type="match status" value="1"/>
</dbReference>
<evidence type="ECO:0000313" key="3">
    <source>
        <dbReference type="Proteomes" id="UP000391919"/>
    </source>
</evidence>
<dbReference type="RefSeq" id="WP_151681689.1">
    <property type="nucleotide sequence ID" value="NZ_BKZQ01000039.1"/>
</dbReference>
<dbReference type="Proteomes" id="UP000391919">
    <property type="component" value="Unassembled WGS sequence"/>
</dbReference>
<evidence type="ECO:0000259" key="1">
    <source>
        <dbReference type="Pfam" id="PF13799"/>
    </source>
</evidence>